<reference evidence="2 3" key="1">
    <citation type="submission" date="2020-04" db="EMBL/GenBank/DDBJ databases">
        <authorList>
            <person name="De Canck E."/>
        </authorList>
    </citation>
    <scope>NUCLEOTIDE SEQUENCE [LARGE SCALE GENOMIC DNA]</scope>
    <source>
        <strain evidence="2 3">LMG 29542</strain>
    </source>
</reference>
<name>A0A6J5ESS5_9BURK</name>
<dbReference type="PRINTS" id="PR00412">
    <property type="entry name" value="EPOXHYDRLASE"/>
</dbReference>
<evidence type="ECO:0000259" key="1">
    <source>
        <dbReference type="Pfam" id="PF00561"/>
    </source>
</evidence>
<dbReference type="InterPro" id="IPR029058">
    <property type="entry name" value="AB_hydrolase_fold"/>
</dbReference>
<dbReference type="GO" id="GO:0018785">
    <property type="term" value="F:haloacetate dehalogenase activity"/>
    <property type="evidence" value="ECO:0007669"/>
    <property type="project" value="UniProtKB-EC"/>
</dbReference>
<keyword evidence="3" id="KW-1185">Reference proteome</keyword>
<dbReference type="Proteomes" id="UP000494363">
    <property type="component" value="Unassembled WGS sequence"/>
</dbReference>
<dbReference type="Gene3D" id="3.40.50.1820">
    <property type="entry name" value="alpha/beta hydrolase"/>
    <property type="match status" value="1"/>
</dbReference>
<dbReference type="InterPro" id="IPR050266">
    <property type="entry name" value="AB_hydrolase_sf"/>
</dbReference>
<dbReference type="PANTHER" id="PTHR43798:SF33">
    <property type="entry name" value="HYDROLASE, PUTATIVE (AFU_ORTHOLOGUE AFUA_2G14860)-RELATED"/>
    <property type="match status" value="1"/>
</dbReference>
<sequence>MQATIEGSVSANGQHIAFTRTAETPTVVLLHGIPTNRHLWRAVTPELSAQQCGWIAFDLVGYGESSKPESIDIGVRAQAAFIAEALRQTGWQGGTVVGHDIGGGVAQLLALDASLSVGRMALVDSVAYDSFPEPGIARLKDPVWDAILGAEDFDLKRGFAKGLRQGLVKIERVTPELVAEYERPFAGVAGREAYLRAARALRSEDLEARIADIEALRIPVLLVWGAQDRFQPLKYGQRLVDALHNARLEVVDTAGHFLPEDEPALLGKMLAEFVRETR</sequence>
<dbReference type="InterPro" id="IPR000073">
    <property type="entry name" value="AB_hydrolase_1"/>
</dbReference>
<feature type="domain" description="AB hydrolase-1" evidence="1">
    <location>
        <begin position="25"/>
        <end position="131"/>
    </location>
</feature>
<dbReference type="EC" id="3.8.1.3" evidence="2"/>
<dbReference type="RefSeq" id="WP_175231111.1">
    <property type="nucleotide sequence ID" value="NZ_CADIKH010000042.1"/>
</dbReference>
<organism evidence="2 3">
    <name type="scientific">Paraburkholderia humisilvae</name>
    <dbReference type="NCBI Taxonomy" id="627669"/>
    <lineage>
        <taxon>Bacteria</taxon>
        <taxon>Pseudomonadati</taxon>
        <taxon>Pseudomonadota</taxon>
        <taxon>Betaproteobacteria</taxon>
        <taxon>Burkholderiales</taxon>
        <taxon>Burkholderiaceae</taxon>
        <taxon>Paraburkholderia</taxon>
    </lineage>
</organism>
<accession>A0A6J5ESS5</accession>
<protein>
    <submittedName>
        <fullName evidence="2">Haloacetate dehalogenase H-1</fullName>
        <ecNumber evidence="2">3.8.1.3</ecNumber>
    </submittedName>
</protein>
<evidence type="ECO:0000313" key="2">
    <source>
        <dbReference type="EMBL" id="CAB3769600.1"/>
    </source>
</evidence>
<dbReference type="InterPro" id="IPR000639">
    <property type="entry name" value="Epox_hydrolase-like"/>
</dbReference>
<evidence type="ECO:0000313" key="3">
    <source>
        <dbReference type="Proteomes" id="UP000494363"/>
    </source>
</evidence>
<keyword evidence="2" id="KW-0378">Hydrolase</keyword>
<proteinExistence type="predicted"/>
<dbReference type="Pfam" id="PF00561">
    <property type="entry name" value="Abhydrolase_1"/>
    <property type="match status" value="1"/>
</dbReference>
<dbReference type="SUPFAM" id="SSF53474">
    <property type="entry name" value="alpha/beta-Hydrolases"/>
    <property type="match status" value="1"/>
</dbReference>
<dbReference type="PRINTS" id="PR00111">
    <property type="entry name" value="ABHYDROLASE"/>
</dbReference>
<gene>
    <name evidence="2" type="primary">dehH1</name>
    <name evidence="2" type="ORF">LMG29542_06155</name>
</gene>
<dbReference type="PANTHER" id="PTHR43798">
    <property type="entry name" value="MONOACYLGLYCEROL LIPASE"/>
    <property type="match status" value="1"/>
</dbReference>
<dbReference type="GO" id="GO:0016020">
    <property type="term" value="C:membrane"/>
    <property type="evidence" value="ECO:0007669"/>
    <property type="project" value="TreeGrafter"/>
</dbReference>
<dbReference type="EMBL" id="CADIKH010000042">
    <property type="protein sequence ID" value="CAB3769600.1"/>
    <property type="molecule type" value="Genomic_DNA"/>
</dbReference>
<dbReference type="AlphaFoldDB" id="A0A6J5ESS5"/>